<dbReference type="Pfam" id="PF04282">
    <property type="entry name" value="DUF438"/>
    <property type="match status" value="1"/>
</dbReference>
<dbReference type="Pfam" id="PF13596">
    <property type="entry name" value="PAS_10"/>
    <property type="match status" value="1"/>
</dbReference>
<feature type="domain" description="Hemerythrin-like" evidence="2">
    <location>
        <begin position="210"/>
        <end position="348"/>
    </location>
</feature>
<dbReference type="SUPFAM" id="SSF140683">
    <property type="entry name" value="SP0561-like"/>
    <property type="match status" value="1"/>
</dbReference>
<evidence type="ECO:0008006" key="7">
    <source>
        <dbReference type="Google" id="ProtNLM"/>
    </source>
</evidence>
<proteinExistence type="predicted"/>
<evidence type="ECO:0000313" key="6">
    <source>
        <dbReference type="Proteomes" id="UP000000333"/>
    </source>
</evidence>
<dbReference type="STRING" id="633147.Olsu_1142"/>
<protein>
    <recommendedName>
        <fullName evidence="7">PAS/PAC sensor protein</fullName>
    </recommendedName>
</protein>
<dbReference type="PANTHER" id="PTHR39966">
    <property type="entry name" value="BLL2471 PROTEIN-RELATED"/>
    <property type="match status" value="1"/>
</dbReference>
<dbReference type="InterPro" id="IPR015077">
    <property type="entry name" value="DUF1858"/>
</dbReference>
<feature type="region of interest" description="Disordered" evidence="1">
    <location>
        <begin position="559"/>
        <end position="598"/>
    </location>
</feature>
<dbReference type="InterPro" id="IPR007380">
    <property type="entry name" value="DUF438"/>
</dbReference>
<dbReference type="InterPro" id="IPR035965">
    <property type="entry name" value="PAS-like_dom_sf"/>
</dbReference>
<dbReference type="InterPro" id="IPR012312">
    <property type="entry name" value="Hemerythrin-like"/>
</dbReference>
<name>E1QVU9_OLSUV</name>
<evidence type="ECO:0000313" key="5">
    <source>
        <dbReference type="EMBL" id="ADK68252.1"/>
    </source>
</evidence>
<evidence type="ECO:0000256" key="1">
    <source>
        <dbReference type="SAM" id="MobiDB-lite"/>
    </source>
</evidence>
<dbReference type="HOGENOM" id="CLU_026706_0_0_11"/>
<dbReference type="Pfam" id="PF08984">
    <property type="entry name" value="DUF1858"/>
    <property type="match status" value="1"/>
</dbReference>
<evidence type="ECO:0000259" key="4">
    <source>
        <dbReference type="Pfam" id="PF08984"/>
    </source>
</evidence>
<feature type="domain" description="DUF438" evidence="3">
    <location>
        <begin position="129"/>
        <end position="193"/>
    </location>
</feature>
<dbReference type="PATRIC" id="fig|633147.7.peg.399"/>
<sequence length="598" mass="64413">MSDKTIDLDRSVHDLCRDHPRLKTTMANLGFDEITKPGRLQTMGRMMTIPKGCKVKGIDLDLVVNRLRNEGFEVIGAGVEPVAKPVAAPLSDGPVAGAADATAAAATPAAGAAQSVPVASTPEERQRILQHMLAQLSGGASVDEVKDVFKANFQDVDATEIAQAEQALINGGVPVEEVQRLCDVHATLFDGHVACAPSAKAEPSDVPGHPVWSFRQENRAFERLLADSVRPDTERADQLADGSQSPELAAALTSDIERLQKVSVHYKRKEELVFPFLERHGVHGPSKVMWGKDDEVRAGLATALSLAQGACQSPTASNLQSVARELASAADALESMITKEEQILLPLALEKLNAREWQRVHDDSDEYGFVLIDQPPAWRPSMMELAEAAVQEADLAGAGAADGTAGGVASAGSSGATGGGSVAAATGSAADHAMASEDSKVHLSTGSFTAAELEAVLNTIPLDITFVDKDDKTRYFSHGETRAFPRPMSCLGRDVYDCHPPKSQAMVRQVFDDFRSGARDSYEFWIHRGDAFLYIRYFAVRDSEGNYLGALETTQDVAPIQELEGDNRRGADIRREERERRETHGAHEERGATSRPSM</sequence>
<dbReference type="InterPro" id="IPR038062">
    <property type="entry name" value="ScdA-like_N_sf"/>
</dbReference>
<dbReference type="Gene3D" id="1.10.3910.10">
    <property type="entry name" value="SP0561-like"/>
    <property type="match status" value="1"/>
</dbReference>
<dbReference type="OrthoDB" id="9769774at2"/>
<feature type="compositionally biased region" description="Basic and acidic residues" evidence="1">
    <location>
        <begin position="565"/>
        <end position="592"/>
    </location>
</feature>
<dbReference type="PANTHER" id="PTHR39966:SF3">
    <property type="entry name" value="DUF438 DOMAIN-CONTAINING PROTEIN"/>
    <property type="match status" value="1"/>
</dbReference>
<accession>E1QVU9</accession>
<dbReference type="GeneID" id="78512564"/>
<dbReference type="GO" id="GO:0005886">
    <property type="term" value="C:plasma membrane"/>
    <property type="evidence" value="ECO:0007669"/>
    <property type="project" value="TreeGrafter"/>
</dbReference>
<dbReference type="Gene3D" id="1.20.120.520">
    <property type="entry name" value="nmb1532 protein domain like"/>
    <property type="match status" value="1"/>
</dbReference>
<evidence type="ECO:0000259" key="3">
    <source>
        <dbReference type="Pfam" id="PF04282"/>
    </source>
</evidence>
<dbReference type="AlphaFoldDB" id="E1QVU9"/>
<dbReference type="Gene3D" id="3.30.450.20">
    <property type="entry name" value="PAS domain"/>
    <property type="match status" value="1"/>
</dbReference>
<dbReference type="EMBL" id="CP002106">
    <property type="protein sequence ID" value="ADK68252.1"/>
    <property type="molecule type" value="Genomic_DNA"/>
</dbReference>
<dbReference type="KEGG" id="ols:Olsu_1142"/>
<keyword evidence="6" id="KW-1185">Reference proteome</keyword>
<dbReference type="eggNOG" id="COG2461">
    <property type="taxonomic scope" value="Bacteria"/>
</dbReference>
<dbReference type="Pfam" id="PF01814">
    <property type="entry name" value="Hemerythrin"/>
    <property type="match status" value="1"/>
</dbReference>
<feature type="domain" description="DUF1858" evidence="4">
    <location>
        <begin position="6"/>
        <end position="63"/>
    </location>
</feature>
<feature type="compositionally biased region" description="Low complexity" evidence="1">
    <location>
        <begin position="401"/>
        <end position="414"/>
    </location>
</feature>
<gene>
    <name evidence="5" type="ordered locus">Olsu_1142</name>
</gene>
<organism evidence="5 6">
    <name type="scientific">Olsenella uli (strain ATCC 49627 / DSM 7084 / CCUG 31166 / CIP 109912 / JCM 12494 / LMG 11480 / NCIMB 702895 / VPI D76D-27C)</name>
    <name type="common">Lactobacillus uli</name>
    <dbReference type="NCBI Taxonomy" id="633147"/>
    <lineage>
        <taxon>Bacteria</taxon>
        <taxon>Bacillati</taxon>
        <taxon>Actinomycetota</taxon>
        <taxon>Coriobacteriia</taxon>
        <taxon>Coriobacteriales</taxon>
        <taxon>Atopobiaceae</taxon>
        <taxon>Olsenella</taxon>
    </lineage>
</organism>
<dbReference type="Proteomes" id="UP000000333">
    <property type="component" value="Chromosome"/>
</dbReference>
<feature type="region of interest" description="Disordered" evidence="1">
    <location>
        <begin position="401"/>
        <end position="424"/>
    </location>
</feature>
<dbReference type="RefSeq" id="WP_013252004.1">
    <property type="nucleotide sequence ID" value="NC_014363.1"/>
</dbReference>
<evidence type="ECO:0000259" key="2">
    <source>
        <dbReference type="Pfam" id="PF01814"/>
    </source>
</evidence>
<dbReference type="SUPFAM" id="SSF55785">
    <property type="entry name" value="PYP-like sensor domain (PAS domain)"/>
    <property type="match status" value="1"/>
</dbReference>
<reference evidence="5 6" key="1">
    <citation type="journal article" date="2010" name="Stand. Genomic Sci.">
        <title>Complete genome sequence of Olsenella uli type strain (VPI D76D-27C).</title>
        <authorList>
            <person name="Goker M."/>
            <person name="Held B."/>
            <person name="Lucas S."/>
            <person name="Nolan M."/>
            <person name="Yasawong M."/>
            <person name="Glavina Del Rio T."/>
            <person name="Tice H."/>
            <person name="Cheng J.F."/>
            <person name="Bruce D."/>
            <person name="Detter J.C."/>
            <person name="Tapia R."/>
            <person name="Han C."/>
            <person name="Goodwin L."/>
            <person name="Pitluck S."/>
            <person name="Liolios K."/>
            <person name="Ivanova N."/>
            <person name="Mavromatis K."/>
            <person name="Mikhailova N."/>
            <person name="Pati A."/>
            <person name="Chen A."/>
            <person name="Palaniappan K."/>
            <person name="Land M."/>
            <person name="Hauser L."/>
            <person name="Chang Y.J."/>
            <person name="Jeffries C.D."/>
            <person name="Rohde M."/>
            <person name="Sikorski J."/>
            <person name="Pukall R."/>
            <person name="Woyke T."/>
            <person name="Bristow J."/>
            <person name="Eisen J.A."/>
            <person name="Markowitz V."/>
            <person name="Hugenholtz P."/>
            <person name="Kyrpides N.C."/>
            <person name="Klenk H.P."/>
            <person name="Lapidus A."/>
        </authorList>
    </citation>
    <scope>NUCLEOTIDE SEQUENCE [LARGE SCALE GENOMIC DNA]</scope>
    <source>
        <strain evidence="6">ATCC 49627 / DSM 7084 / CIP 109912 / JCM 12494 / NCIMB 702895 / VPI D76D-27C</strain>
    </source>
</reference>